<keyword evidence="2" id="KW-1185">Reference proteome</keyword>
<evidence type="ECO:0000313" key="1">
    <source>
        <dbReference type="EMBL" id="TWU12706.1"/>
    </source>
</evidence>
<accession>A0A5C6BN26</accession>
<comment type="caution">
    <text evidence="1">The sequence shown here is derived from an EMBL/GenBank/DDBJ whole genome shotgun (WGS) entry which is preliminary data.</text>
</comment>
<evidence type="ECO:0000313" key="2">
    <source>
        <dbReference type="Proteomes" id="UP000320735"/>
    </source>
</evidence>
<protein>
    <submittedName>
        <fullName evidence="1">Uncharacterized protein</fullName>
    </submittedName>
</protein>
<organism evidence="1 2">
    <name type="scientific">Symmachiella macrocystis</name>
    <dbReference type="NCBI Taxonomy" id="2527985"/>
    <lineage>
        <taxon>Bacteria</taxon>
        <taxon>Pseudomonadati</taxon>
        <taxon>Planctomycetota</taxon>
        <taxon>Planctomycetia</taxon>
        <taxon>Planctomycetales</taxon>
        <taxon>Planctomycetaceae</taxon>
        <taxon>Symmachiella</taxon>
    </lineage>
</organism>
<name>A0A5C6BN26_9PLAN</name>
<sequence length="176" mass="20278">MAQHASIRYGQLQMCLRWFHRFPCRQNVVPTIRLCPVYCKSIHRKVKTWLRHQFLRDQRSHRGEFALDVDSKRKEDRSVVLVSTARSRQAIYVRIRQNLCWIRVQSVAKKPAILLMSRPCRYSAQKCETRCAKIIPTTIRPPRMVIMTAAVEMPSALAAWGAIPPSSGSTTMARSA</sequence>
<reference evidence="1 2" key="1">
    <citation type="submission" date="2019-02" db="EMBL/GenBank/DDBJ databases">
        <title>Deep-cultivation of Planctomycetes and their phenomic and genomic characterization uncovers novel biology.</title>
        <authorList>
            <person name="Wiegand S."/>
            <person name="Jogler M."/>
            <person name="Boedeker C."/>
            <person name="Pinto D."/>
            <person name="Vollmers J."/>
            <person name="Rivas-Marin E."/>
            <person name="Kohn T."/>
            <person name="Peeters S.H."/>
            <person name="Heuer A."/>
            <person name="Rast P."/>
            <person name="Oberbeckmann S."/>
            <person name="Bunk B."/>
            <person name="Jeske O."/>
            <person name="Meyerdierks A."/>
            <person name="Storesund J.E."/>
            <person name="Kallscheuer N."/>
            <person name="Luecker S."/>
            <person name="Lage O.M."/>
            <person name="Pohl T."/>
            <person name="Merkel B.J."/>
            <person name="Hornburger P."/>
            <person name="Mueller R.-W."/>
            <person name="Bruemmer F."/>
            <person name="Labrenz M."/>
            <person name="Spormann A.M."/>
            <person name="Op Den Camp H."/>
            <person name="Overmann J."/>
            <person name="Amann R."/>
            <person name="Jetten M.S.M."/>
            <person name="Mascher T."/>
            <person name="Medema M.H."/>
            <person name="Devos D.P."/>
            <person name="Kaster A.-K."/>
            <person name="Ovreas L."/>
            <person name="Rohde M."/>
            <person name="Galperin M.Y."/>
            <person name="Jogler C."/>
        </authorList>
    </citation>
    <scope>NUCLEOTIDE SEQUENCE [LARGE SCALE GENOMIC DNA]</scope>
    <source>
        <strain evidence="1 2">CA54</strain>
    </source>
</reference>
<gene>
    <name evidence="1" type="ORF">CA54_15310</name>
</gene>
<dbReference type="EMBL" id="SJPP01000001">
    <property type="protein sequence ID" value="TWU12706.1"/>
    <property type="molecule type" value="Genomic_DNA"/>
</dbReference>
<proteinExistence type="predicted"/>
<dbReference type="Proteomes" id="UP000320735">
    <property type="component" value="Unassembled WGS sequence"/>
</dbReference>
<dbReference type="AlphaFoldDB" id="A0A5C6BN26"/>